<feature type="domain" description="N-acetyltransferase" evidence="1">
    <location>
        <begin position="3"/>
        <end position="162"/>
    </location>
</feature>
<dbReference type="GO" id="GO:0005840">
    <property type="term" value="C:ribosome"/>
    <property type="evidence" value="ECO:0007669"/>
    <property type="project" value="UniProtKB-KW"/>
</dbReference>
<dbReference type="SUPFAM" id="SSF55729">
    <property type="entry name" value="Acyl-CoA N-acyltransferases (Nat)"/>
    <property type="match status" value="1"/>
</dbReference>
<dbReference type="Pfam" id="PF13508">
    <property type="entry name" value="Acetyltransf_7"/>
    <property type="match status" value="1"/>
</dbReference>
<proteinExistence type="predicted"/>
<organism evidence="2 3">
    <name type="scientific">Rhizobium lusitanum</name>
    <dbReference type="NCBI Taxonomy" id="293958"/>
    <lineage>
        <taxon>Bacteria</taxon>
        <taxon>Pseudomonadati</taxon>
        <taxon>Pseudomonadota</taxon>
        <taxon>Alphaproteobacteria</taxon>
        <taxon>Hyphomicrobiales</taxon>
        <taxon>Rhizobiaceae</taxon>
        <taxon>Rhizobium/Agrobacterium group</taxon>
        <taxon>Rhizobium</taxon>
    </lineage>
</organism>
<evidence type="ECO:0000313" key="2">
    <source>
        <dbReference type="EMBL" id="SCB25843.1"/>
    </source>
</evidence>
<dbReference type="PROSITE" id="PS51186">
    <property type="entry name" value="GNAT"/>
    <property type="match status" value="1"/>
</dbReference>
<protein>
    <submittedName>
        <fullName evidence="2">Ribosomal protein S18 acetylase RimI</fullName>
    </submittedName>
</protein>
<dbReference type="Proteomes" id="UP000199205">
    <property type="component" value="Unassembled WGS sequence"/>
</dbReference>
<reference evidence="2 3" key="1">
    <citation type="submission" date="2016-08" db="EMBL/GenBank/DDBJ databases">
        <authorList>
            <person name="Seilhamer J.J."/>
        </authorList>
    </citation>
    <scope>NUCLEOTIDE SEQUENCE [LARGE SCALE GENOMIC DNA]</scope>
    <source>
        <strain evidence="2 3">P1-7</strain>
    </source>
</reference>
<evidence type="ECO:0000259" key="1">
    <source>
        <dbReference type="PROSITE" id="PS51186"/>
    </source>
</evidence>
<dbReference type="Gene3D" id="3.40.630.30">
    <property type="match status" value="1"/>
</dbReference>
<evidence type="ECO:0000313" key="3">
    <source>
        <dbReference type="Proteomes" id="UP000199205"/>
    </source>
</evidence>
<dbReference type="OrthoDB" id="7875074at2"/>
<dbReference type="GO" id="GO:0016747">
    <property type="term" value="F:acyltransferase activity, transferring groups other than amino-acyl groups"/>
    <property type="evidence" value="ECO:0007669"/>
    <property type="project" value="InterPro"/>
</dbReference>
<dbReference type="InterPro" id="IPR000182">
    <property type="entry name" value="GNAT_dom"/>
</dbReference>
<dbReference type="InterPro" id="IPR016181">
    <property type="entry name" value="Acyl_CoA_acyltransferase"/>
</dbReference>
<sequence length="166" mass="18076">MPPNFRAIVPDDAADLVRLWRDAWTATYGPSLGQSTLLAMLKNLEQKGTASMLPGSGERGYCIASDHEIHGSAIFAERRGFAYLWGMYVHPGQQRKGLGSQLLHKVAGVIETAEKIEVRVLVTSPAAIVFYRKHGFTTTGNETIEILDSVEASALVMSTSVESLRA</sequence>
<accession>A0A1C3VDH8</accession>
<dbReference type="EMBL" id="FMAF01000005">
    <property type="protein sequence ID" value="SCB25843.1"/>
    <property type="molecule type" value="Genomic_DNA"/>
</dbReference>
<name>A0A1C3VDH8_9HYPH</name>
<dbReference type="CDD" id="cd04301">
    <property type="entry name" value="NAT_SF"/>
    <property type="match status" value="1"/>
</dbReference>
<keyword evidence="2" id="KW-0687">Ribonucleoprotein</keyword>
<keyword evidence="2" id="KW-0689">Ribosomal protein</keyword>
<gene>
    <name evidence="2" type="ORF">GA0061101_10566</name>
</gene>
<dbReference type="AlphaFoldDB" id="A0A1C3VDH8"/>